<dbReference type="PANTHER" id="PTHR24104">
    <property type="entry name" value="E3 UBIQUITIN-PROTEIN LIGASE NHLRC1-RELATED"/>
    <property type="match status" value="1"/>
</dbReference>
<dbReference type="GO" id="GO:0061630">
    <property type="term" value="F:ubiquitin protein ligase activity"/>
    <property type="evidence" value="ECO:0007669"/>
    <property type="project" value="TreeGrafter"/>
</dbReference>
<proteinExistence type="predicted"/>
<evidence type="ECO:0000313" key="1">
    <source>
        <dbReference type="Proteomes" id="UP000694844"/>
    </source>
</evidence>
<dbReference type="SUPFAM" id="SSF63829">
    <property type="entry name" value="Calcium-dependent phosphotriesterase"/>
    <property type="match status" value="1"/>
</dbReference>
<dbReference type="RefSeq" id="XP_022301828.1">
    <property type="nucleotide sequence ID" value="XM_022446120.1"/>
</dbReference>
<dbReference type="AlphaFoldDB" id="A0A8B8BG94"/>
<dbReference type="GO" id="GO:0043161">
    <property type="term" value="P:proteasome-mediated ubiquitin-dependent protein catabolic process"/>
    <property type="evidence" value="ECO:0007669"/>
    <property type="project" value="TreeGrafter"/>
</dbReference>
<dbReference type="Proteomes" id="UP000694844">
    <property type="component" value="Chromosome 8"/>
</dbReference>
<dbReference type="KEGG" id="cvn:111109868"/>
<name>A0A8B8BG94_CRAVI</name>
<dbReference type="GO" id="GO:0008270">
    <property type="term" value="F:zinc ion binding"/>
    <property type="evidence" value="ECO:0007669"/>
    <property type="project" value="UniProtKB-KW"/>
</dbReference>
<protein>
    <submittedName>
        <fullName evidence="2 3">Uncharacterized protein LOC111109868 isoform X1</fullName>
    </submittedName>
</protein>
<dbReference type="InterPro" id="IPR050952">
    <property type="entry name" value="TRIM-NHL_E3_ligases"/>
</dbReference>
<gene>
    <name evidence="2 3" type="primary">LOC111109868</name>
</gene>
<dbReference type="GO" id="GO:0000209">
    <property type="term" value="P:protein polyubiquitination"/>
    <property type="evidence" value="ECO:0007669"/>
    <property type="project" value="TreeGrafter"/>
</dbReference>
<dbReference type="Gene3D" id="2.120.10.30">
    <property type="entry name" value="TolB, C-terminal domain"/>
    <property type="match status" value="1"/>
</dbReference>
<dbReference type="GeneID" id="111109868"/>
<dbReference type="PANTHER" id="PTHR24104:SF25">
    <property type="entry name" value="PROTEIN LIN-41"/>
    <property type="match status" value="1"/>
</dbReference>
<reference evidence="2 3" key="1">
    <citation type="submission" date="2025-04" db="UniProtKB">
        <authorList>
            <consortium name="RefSeq"/>
        </authorList>
    </citation>
    <scope>IDENTIFICATION</scope>
    <source>
        <tissue evidence="2 3">Whole sample</tissue>
    </source>
</reference>
<dbReference type="RefSeq" id="XP_022301829.1">
    <property type="nucleotide sequence ID" value="XM_022446121.1"/>
</dbReference>
<evidence type="ECO:0000313" key="3">
    <source>
        <dbReference type="RefSeq" id="XP_022301829.1"/>
    </source>
</evidence>
<sequence>MEVQKIKDMLDSSLFQVMSASDYFLNSKLSTQRKKMKSYISTLLSFEHVYEQCSNRPVMFIRIIKTIPFPKKEYTPKLTEQIKFTLPRIFNMSQTVKQLSKINITYKGPRRVRIEELLKPMSTPILQKSVELKYITSCDHISCVTGECVWVTNQHITMLIDTSTGEGLRCVTDVLDEGWTKCVHTVNSEGELFFLDIDYDIMKLSKNSNEKTTFIKKPNSTWLPKCMYCSPKTGDFLIGLCSAVKEQGTDYHTYYGQVERYNKNGQLIKKFHNSYERDLFSFPIDICENNNGDVVVSDFDNSAVIVTDRWGKHRFSYSGTNFDISEDYNEDEETCIKYTGPLSGSDLEPWGVCTDSLSHILVCDIITNSIHMLDKDGQFLSHLLTKQSPGITTPRNLSYDFTNQILWVGSFDNNILSVFTYINRRITETNEIEPMEVIDTKRE</sequence>
<dbReference type="InterPro" id="IPR011042">
    <property type="entry name" value="6-blade_b-propeller_TolB-like"/>
</dbReference>
<evidence type="ECO:0000313" key="2">
    <source>
        <dbReference type="RefSeq" id="XP_022301828.1"/>
    </source>
</evidence>
<accession>A0A8B8BG94</accession>
<keyword evidence="1" id="KW-1185">Reference proteome</keyword>
<dbReference type="OrthoDB" id="6071540at2759"/>
<organism evidence="1 3">
    <name type="scientific">Crassostrea virginica</name>
    <name type="common">Eastern oyster</name>
    <dbReference type="NCBI Taxonomy" id="6565"/>
    <lineage>
        <taxon>Eukaryota</taxon>
        <taxon>Metazoa</taxon>
        <taxon>Spiralia</taxon>
        <taxon>Lophotrochozoa</taxon>
        <taxon>Mollusca</taxon>
        <taxon>Bivalvia</taxon>
        <taxon>Autobranchia</taxon>
        <taxon>Pteriomorphia</taxon>
        <taxon>Ostreida</taxon>
        <taxon>Ostreoidea</taxon>
        <taxon>Ostreidae</taxon>
        <taxon>Crassostrea</taxon>
    </lineage>
</organism>